<proteinExistence type="predicted"/>
<dbReference type="EnsemblMetazoa" id="ACHR009840-RA">
    <property type="protein sequence ID" value="ACHR009840-PA"/>
    <property type="gene ID" value="ACHR009840"/>
</dbReference>
<feature type="domain" description="Farnesoic acid O-methyl transferase" evidence="2">
    <location>
        <begin position="401"/>
        <end position="552"/>
    </location>
</feature>
<reference evidence="4" key="1">
    <citation type="submission" date="2013-03" db="EMBL/GenBank/DDBJ databases">
        <title>The Genome Sequence of Anopheles christyi ACHKN1017.</title>
        <authorList>
            <consortium name="The Broad Institute Genomics Platform"/>
            <person name="Neafsey D.E."/>
            <person name="Besansky N."/>
            <person name="Walker B."/>
            <person name="Young S.K."/>
            <person name="Zeng Q."/>
            <person name="Gargeya S."/>
            <person name="Fitzgerald M."/>
            <person name="Haas B."/>
            <person name="Abouelleil A."/>
            <person name="Allen A.W."/>
            <person name="Alvarado L."/>
            <person name="Arachchi H.M."/>
            <person name="Berlin A.M."/>
            <person name="Chapman S.B."/>
            <person name="Gainer-Dewar J."/>
            <person name="Goldberg J."/>
            <person name="Griggs A."/>
            <person name="Gujja S."/>
            <person name="Hansen M."/>
            <person name="Howarth C."/>
            <person name="Imamovic A."/>
            <person name="Ireland A."/>
            <person name="Larimer J."/>
            <person name="McCowan C."/>
            <person name="Murphy C."/>
            <person name="Pearson M."/>
            <person name="Poon T.W."/>
            <person name="Priest M."/>
            <person name="Roberts A."/>
            <person name="Saif S."/>
            <person name="Shea T."/>
            <person name="Sisk P."/>
            <person name="Sykes S."/>
            <person name="Wortman J."/>
            <person name="Nusbaum C."/>
            <person name="Birren B."/>
        </authorList>
    </citation>
    <scope>NUCLEOTIDE SEQUENCE [LARGE SCALE GENOMIC DNA]</scope>
    <source>
        <strain evidence="4">ACHKN1017</strain>
    </source>
</reference>
<dbReference type="VEuPathDB" id="VectorBase:ACHR009840"/>
<reference evidence="3" key="2">
    <citation type="submission" date="2020-05" db="UniProtKB">
        <authorList>
            <consortium name="EnsemblMetazoa"/>
        </authorList>
    </citation>
    <scope>IDENTIFICATION</scope>
    <source>
        <strain evidence="3">ACHKN1017</strain>
    </source>
</reference>
<protein>
    <recommendedName>
        <fullName evidence="2">Farnesoic acid O-methyl transferase domain-containing protein</fullName>
    </recommendedName>
</protein>
<dbReference type="PANTHER" id="PTHR36695:SF12">
    <property type="entry name" value="AGAP008648-PA"/>
    <property type="match status" value="1"/>
</dbReference>
<dbReference type="Proteomes" id="UP000075881">
    <property type="component" value="Unassembled WGS sequence"/>
</dbReference>
<evidence type="ECO:0000313" key="3">
    <source>
        <dbReference type="EnsemblMetazoa" id="ACHR009840-PA"/>
    </source>
</evidence>
<keyword evidence="1" id="KW-0812">Transmembrane</keyword>
<name>A0A182KGF2_9DIPT</name>
<keyword evidence="4" id="KW-1185">Reference proteome</keyword>
<feature type="domain" description="Farnesoic acid O-methyl transferase" evidence="2">
    <location>
        <begin position="101"/>
        <end position="250"/>
    </location>
</feature>
<dbReference type="InterPro" id="IPR022041">
    <property type="entry name" value="Methyltransf_FA"/>
</dbReference>
<evidence type="ECO:0000259" key="2">
    <source>
        <dbReference type="Pfam" id="PF12248"/>
    </source>
</evidence>
<dbReference type="AlphaFoldDB" id="A0A182KGF2"/>
<sequence length="636" mass="71392">MAFTKMDKDLVFFYDCPMDVVEVVPLGHYGLESIRSTDSMNALLGAVATVLISILFPAEAYHTNSFDGKCTNLISNIKQHIKVIYLKAVKGCKQYGNVANYNDPLVYIPTGELSHLGVTSRSKYFKVAIQGRAHGHIRYGTSLYPYNKEVIEIVIGGWENTKSAGRRQYRPASNQIKNTGLVEARTPNLLSLNRPTMFMVELFHDGTIQARIDGQDHPFLSFKDSTKIPFNYIAFVKWASWSLVYFYDCPLDKNVTICYKGGKIQVNQNTVNINESKLTNCKVQNTVYSAQCIKMQSLKGVTILAFVYACFVGALGNNSFERIKNCKQYNTVAGYDGPLQYLPLANLQHVRHTDNSKVLKIGILGENDGIIRYGRYQFPYESDVIEIVIRGCKQYDSVGGYDQPVTYFPIDNMMHVGRTSNSLFFRIGILGPMDGHVRYGRTLFPYDKEVIEIVFGGWTNSKSVGRRQHHTAANANTNHQLGEAQTPNLLSPYRPVMFLLEVFNNGTVQVSLEQQGHRSPFLIFHDANKIPVNYLAFVKWASWSLVYFYDCPLEDASAIVMIAFALSAILVIVLSVNSGTANTSHSNSFDAIKGCLQFDEVPGYNDTPNFFATNTFRNVGRTSTSRYFRIGIVGTN</sequence>
<feature type="transmembrane region" description="Helical" evidence="1">
    <location>
        <begin position="556"/>
        <end position="576"/>
    </location>
</feature>
<accession>A0A182KGF2</accession>
<evidence type="ECO:0000313" key="4">
    <source>
        <dbReference type="Proteomes" id="UP000075881"/>
    </source>
</evidence>
<dbReference type="Pfam" id="PF12248">
    <property type="entry name" value="Methyltransf_FA"/>
    <property type="match status" value="2"/>
</dbReference>
<evidence type="ECO:0000256" key="1">
    <source>
        <dbReference type="SAM" id="Phobius"/>
    </source>
</evidence>
<dbReference type="STRING" id="43041.A0A182KGF2"/>
<keyword evidence="1" id="KW-1133">Transmembrane helix</keyword>
<organism evidence="3 4">
    <name type="scientific">Anopheles christyi</name>
    <dbReference type="NCBI Taxonomy" id="43041"/>
    <lineage>
        <taxon>Eukaryota</taxon>
        <taxon>Metazoa</taxon>
        <taxon>Ecdysozoa</taxon>
        <taxon>Arthropoda</taxon>
        <taxon>Hexapoda</taxon>
        <taxon>Insecta</taxon>
        <taxon>Pterygota</taxon>
        <taxon>Neoptera</taxon>
        <taxon>Endopterygota</taxon>
        <taxon>Diptera</taxon>
        <taxon>Nematocera</taxon>
        <taxon>Culicoidea</taxon>
        <taxon>Culicidae</taxon>
        <taxon>Anophelinae</taxon>
        <taxon>Anopheles</taxon>
    </lineage>
</organism>
<keyword evidence="1" id="KW-0472">Membrane</keyword>
<dbReference type="PANTHER" id="PTHR36695">
    <property type="entry name" value="AGAP008648-PA"/>
    <property type="match status" value="1"/>
</dbReference>